<dbReference type="InterPro" id="IPR011793">
    <property type="entry name" value="YbdK"/>
</dbReference>
<dbReference type="InterPro" id="IPR050141">
    <property type="entry name" value="GCL_type2/YbdK_subfam"/>
</dbReference>
<accession>A0A975SVS8</accession>
<keyword evidence="3 5" id="KW-0067">ATP-binding</keyword>
<keyword evidence="2 5" id="KW-0547">Nucleotide-binding</keyword>
<name>A0A975SVS8_9ACTN</name>
<evidence type="ECO:0000313" key="6">
    <source>
        <dbReference type="EMBL" id="QWZ06776.1"/>
    </source>
</evidence>
<evidence type="ECO:0000313" key="7">
    <source>
        <dbReference type="Proteomes" id="UP000683575"/>
    </source>
</evidence>
<dbReference type="EMBL" id="CP077062">
    <property type="protein sequence ID" value="QWZ06776.1"/>
    <property type="molecule type" value="Genomic_DNA"/>
</dbReference>
<evidence type="ECO:0000256" key="1">
    <source>
        <dbReference type="ARBA" id="ARBA00022598"/>
    </source>
</evidence>
<evidence type="ECO:0000256" key="2">
    <source>
        <dbReference type="ARBA" id="ARBA00022741"/>
    </source>
</evidence>
<comment type="catalytic activity">
    <reaction evidence="4 5">
        <text>L-cysteine + L-glutamate + ATP = gamma-L-glutamyl-L-cysteine + ADP + phosphate + H(+)</text>
        <dbReference type="Rhea" id="RHEA:13285"/>
        <dbReference type="ChEBI" id="CHEBI:15378"/>
        <dbReference type="ChEBI" id="CHEBI:29985"/>
        <dbReference type="ChEBI" id="CHEBI:30616"/>
        <dbReference type="ChEBI" id="CHEBI:35235"/>
        <dbReference type="ChEBI" id="CHEBI:43474"/>
        <dbReference type="ChEBI" id="CHEBI:58173"/>
        <dbReference type="ChEBI" id="CHEBI:456216"/>
        <dbReference type="EC" id="6.3.2.2"/>
    </reaction>
</comment>
<dbReference type="GO" id="GO:0005524">
    <property type="term" value="F:ATP binding"/>
    <property type="evidence" value="ECO:0007669"/>
    <property type="project" value="UniProtKB-KW"/>
</dbReference>
<protein>
    <recommendedName>
        <fullName evidence="5">Putative glutamate--cysteine ligase 2</fullName>
        <ecNumber evidence="5">6.3.2.2</ecNumber>
    </recommendedName>
    <alternativeName>
        <fullName evidence="5">Gamma-glutamylcysteine synthetase 2</fullName>
        <shortName evidence="5">GCS 2</shortName>
        <shortName evidence="5">Gamma-GCS 2</shortName>
    </alternativeName>
</protein>
<organism evidence="6 7">
    <name type="scientific">Nocardioides panacis</name>
    <dbReference type="NCBI Taxonomy" id="2849501"/>
    <lineage>
        <taxon>Bacteria</taxon>
        <taxon>Bacillati</taxon>
        <taxon>Actinomycetota</taxon>
        <taxon>Actinomycetes</taxon>
        <taxon>Propionibacteriales</taxon>
        <taxon>Nocardioidaceae</taxon>
        <taxon>Nocardioides</taxon>
    </lineage>
</organism>
<proteinExistence type="inferred from homology"/>
<dbReference type="KEGG" id="nps:KRR39_14675"/>
<dbReference type="InterPro" id="IPR006336">
    <property type="entry name" value="GCS2"/>
</dbReference>
<keyword evidence="1 5" id="KW-0436">Ligase</keyword>
<dbReference type="Proteomes" id="UP000683575">
    <property type="component" value="Chromosome"/>
</dbReference>
<evidence type="ECO:0000256" key="3">
    <source>
        <dbReference type="ARBA" id="ARBA00022840"/>
    </source>
</evidence>
<gene>
    <name evidence="6" type="ORF">KRR39_14675</name>
</gene>
<dbReference type="Pfam" id="PF04107">
    <property type="entry name" value="GCS2"/>
    <property type="match status" value="1"/>
</dbReference>
<dbReference type="EC" id="6.3.2.2" evidence="5"/>
<dbReference type="NCBIfam" id="NF010041">
    <property type="entry name" value="PRK13517.1-1"/>
    <property type="match status" value="1"/>
</dbReference>
<dbReference type="AlphaFoldDB" id="A0A975SVS8"/>
<dbReference type="PANTHER" id="PTHR36510:SF1">
    <property type="entry name" value="GLUTAMATE--CYSTEINE LIGASE 2-RELATED"/>
    <property type="match status" value="1"/>
</dbReference>
<comment type="similarity">
    <text evidence="5">Belongs to the glutamate--cysteine ligase type 2 family. YbdK subfamily.</text>
</comment>
<dbReference type="PANTHER" id="PTHR36510">
    <property type="entry name" value="GLUTAMATE--CYSTEINE LIGASE 2-RELATED"/>
    <property type="match status" value="1"/>
</dbReference>
<dbReference type="HAMAP" id="MF_01609">
    <property type="entry name" value="Glu_cys_ligase_2"/>
    <property type="match status" value="1"/>
</dbReference>
<comment type="function">
    <text evidence="5">ATP-dependent carboxylate-amine ligase which exhibits weak glutamate--cysteine ligase activity.</text>
</comment>
<evidence type="ECO:0000256" key="4">
    <source>
        <dbReference type="ARBA" id="ARBA00048819"/>
    </source>
</evidence>
<keyword evidence="7" id="KW-1185">Reference proteome</keyword>
<sequence length="348" mass="37647">MLVDPTTGQLTAVSQSAVLANEAPEEVGHELFLQQIETSTPPCERAEDLLVGLRAGRRAVGEAAAAAGARAVAMATPVLAEQDEHFTPKSRYRQIQAEYGEMARQSLVCAMHMHVDVASDAEAVRVVDGIRPWLPLLVALGANSPYWQGRDTGHASWRSQVWSRWPTAGPAQPFGDVATYRAVSEQMLGWGAGLDAGMLYFDVRLAADYPTVEIRVADVCTDVEDALLVALLARALVATVAADPTRPTWRGDLLQVAGWRAARHGLAGDLVHPVEARLAPAREVFEATVEHCREALRESGDLDRVSASFERLVATGTGATRQRRVLESAGSLRAVVEDLARRTEESWA</sequence>
<reference evidence="6" key="1">
    <citation type="submission" date="2021-06" db="EMBL/GenBank/DDBJ databases">
        <title>Complete genome sequence of Nocardioides sp. G188.</title>
        <authorList>
            <person name="Im W.-T."/>
        </authorList>
    </citation>
    <scope>NUCLEOTIDE SEQUENCE</scope>
    <source>
        <strain evidence="6">G188</strain>
    </source>
</reference>
<dbReference type="NCBIfam" id="TIGR02050">
    <property type="entry name" value="gshA_cyan_rel"/>
    <property type="match status" value="1"/>
</dbReference>
<evidence type="ECO:0000256" key="5">
    <source>
        <dbReference type="HAMAP-Rule" id="MF_01609"/>
    </source>
</evidence>
<dbReference type="GO" id="GO:0042398">
    <property type="term" value="P:modified amino acid biosynthetic process"/>
    <property type="evidence" value="ECO:0007669"/>
    <property type="project" value="InterPro"/>
</dbReference>
<dbReference type="GO" id="GO:0004357">
    <property type="term" value="F:glutamate-cysteine ligase activity"/>
    <property type="evidence" value="ECO:0007669"/>
    <property type="project" value="UniProtKB-EC"/>
</dbReference>